<dbReference type="AlphaFoldDB" id="F9WHB8"/>
<protein>
    <submittedName>
        <fullName evidence="12">Variant surface glycoprotein</fullName>
    </submittedName>
</protein>
<evidence type="ECO:0000256" key="7">
    <source>
        <dbReference type="ARBA" id="ARBA00023180"/>
    </source>
</evidence>
<gene>
    <name evidence="12" type="ORF">TCIL3000_0_16160</name>
</gene>
<evidence type="ECO:0000256" key="3">
    <source>
        <dbReference type="ARBA" id="ARBA00022475"/>
    </source>
</evidence>
<keyword evidence="5 10" id="KW-0732">Signal</keyword>
<dbReference type="VEuPathDB" id="TriTrypDB:TcIL3000_0_16160"/>
<dbReference type="EMBL" id="CAEQ01002411">
    <property type="protein sequence ID" value="CCD16710.1"/>
    <property type="molecule type" value="Genomic_DNA"/>
</dbReference>
<keyword evidence="13" id="KW-1185">Reference proteome</keyword>
<comment type="function">
    <text evidence="1">VSG forms a coat on the surface of the parasite. The trypanosome evades the immune response of the host by expressing a series of antigenically distinct VSGs from an estimated 1000 VSG genes.</text>
</comment>
<proteinExistence type="predicted"/>
<sequence>MLIQKMMKFCMFVFLVVVGAVIASGTDHNQEAHKALCDLLNAAVRRWGSNGESLTEPLKSALNHTVFGSNGVGDLEGLRKALPKVYDEVLNQSGSRSFSCGQRLAGQASSGGVKHERWSGHSASHDLLCLCTLGDNGWPLNNTGSEKLCGKSLNELGTQKDQGWHGKGSGKPQMEAAWTNVIKECLQGDKKGTNLKNAFDDFKKTLKHTTGDEEQHGNRHILGKGDFSDYPCSGNGQICVMYYNEAKPTGEQHPKPWWVELEYAIKKDEAEKEQKKREEEKRKQDEINQQKLKQQKQSQHQDVPRAAALKAANTEMQEKEPDDTQNISNPIATIEEASGTLIIPPCPWFLSAILLI</sequence>
<keyword evidence="7" id="KW-0325">Glycoprotein</keyword>
<feature type="compositionally biased region" description="Low complexity" evidence="9">
    <location>
        <begin position="289"/>
        <end position="301"/>
    </location>
</feature>
<dbReference type="GO" id="GO:0098552">
    <property type="term" value="C:side of membrane"/>
    <property type="evidence" value="ECO:0007669"/>
    <property type="project" value="UniProtKB-KW"/>
</dbReference>
<keyword evidence="8" id="KW-0449">Lipoprotein</keyword>
<comment type="caution">
    <text evidence="12">The sequence shown here is derived from an EMBL/GenBank/DDBJ whole genome shotgun (WGS) entry which is preliminary data.</text>
</comment>
<feature type="signal peptide" evidence="10">
    <location>
        <begin position="1"/>
        <end position="23"/>
    </location>
</feature>
<evidence type="ECO:0000259" key="11">
    <source>
        <dbReference type="Pfam" id="PF13206"/>
    </source>
</evidence>
<keyword evidence="6" id="KW-0472">Membrane</keyword>
<feature type="domain" description="Trypanosome variant surface glycoprotein B-type N-terminal" evidence="11">
    <location>
        <begin position="55"/>
        <end position="284"/>
    </location>
</feature>
<evidence type="ECO:0000256" key="4">
    <source>
        <dbReference type="ARBA" id="ARBA00022622"/>
    </source>
</evidence>
<evidence type="ECO:0000256" key="1">
    <source>
        <dbReference type="ARBA" id="ARBA00002523"/>
    </source>
</evidence>
<dbReference type="InterPro" id="IPR025932">
    <property type="entry name" value="Trypano_VSG_B_N_dom"/>
</dbReference>
<keyword evidence="4" id="KW-0336">GPI-anchor</keyword>
<dbReference type="GO" id="GO:0005886">
    <property type="term" value="C:plasma membrane"/>
    <property type="evidence" value="ECO:0007669"/>
    <property type="project" value="UniProtKB-SubCell"/>
</dbReference>
<feature type="region of interest" description="Disordered" evidence="9">
    <location>
        <begin position="272"/>
        <end position="328"/>
    </location>
</feature>
<evidence type="ECO:0000256" key="6">
    <source>
        <dbReference type="ARBA" id="ARBA00023136"/>
    </source>
</evidence>
<reference evidence="13" key="1">
    <citation type="submission" date="2011-07" db="EMBL/GenBank/DDBJ databases">
        <title>Divergent evolution of antigenic variation in African trypanosomes.</title>
        <authorList>
            <person name="Jackson A.P."/>
            <person name="Berry A."/>
            <person name="Allison H.C."/>
            <person name="Burton P."/>
            <person name="Anderson J."/>
            <person name="Aslett M."/>
            <person name="Brown R."/>
            <person name="Corton N."/>
            <person name="Harris D."/>
            <person name="Hauser H."/>
            <person name="Gamble J."/>
            <person name="Gilderthorp R."/>
            <person name="McQuillan J."/>
            <person name="Quail M.A."/>
            <person name="Sanders M."/>
            <person name="Van Tonder A."/>
            <person name="Ginger M.L."/>
            <person name="Donelson J.E."/>
            <person name="Field M.C."/>
            <person name="Barry J.D."/>
            <person name="Berriman M."/>
            <person name="Hertz-Fowler C."/>
        </authorList>
    </citation>
    <scope>NUCLEOTIDE SEQUENCE [LARGE SCALE GENOMIC DNA]</scope>
    <source>
        <strain evidence="13">IL3000</strain>
    </source>
</reference>
<name>F9WHB8_TRYCI</name>
<evidence type="ECO:0000313" key="12">
    <source>
        <dbReference type="EMBL" id="CCD16710.1"/>
    </source>
</evidence>
<dbReference type="Pfam" id="PF13206">
    <property type="entry name" value="VSG_B"/>
    <property type="match status" value="1"/>
</dbReference>
<feature type="compositionally biased region" description="Basic and acidic residues" evidence="9">
    <location>
        <begin position="272"/>
        <end position="288"/>
    </location>
</feature>
<evidence type="ECO:0000256" key="10">
    <source>
        <dbReference type="SAM" id="SignalP"/>
    </source>
</evidence>
<organism evidence="12 13">
    <name type="scientific">Trypanosoma congolense (strain IL3000)</name>
    <dbReference type="NCBI Taxonomy" id="1068625"/>
    <lineage>
        <taxon>Eukaryota</taxon>
        <taxon>Discoba</taxon>
        <taxon>Euglenozoa</taxon>
        <taxon>Kinetoplastea</taxon>
        <taxon>Metakinetoplastina</taxon>
        <taxon>Trypanosomatida</taxon>
        <taxon>Trypanosomatidae</taxon>
        <taxon>Trypanosoma</taxon>
        <taxon>Nannomonas</taxon>
    </lineage>
</organism>
<evidence type="ECO:0000256" key="5">
    <source>
        <dbReference type="ARBA" id="ARBA00022729"/>
    </source>
</evidence>
<evidence type="ECO:0000313" key="13">
    <source>
        <dbReference type="Proteomes" id="UP000000702"/>
    </source>
</evidence>
<comment type="subcellular location">
    <subcellularLocation>
        <location evidence="2">Cell membrane</location>
        <topology evidence="2">Lipid-anchor</topology>
        <topology evidence="2">GPI-anchor</topology>
    </subcellularLocation>
</comment>
<dbReference type="Proteomes" id="UP000000702">
    <property type="component" value="Unassembled WGS sequence"/>
</dbReference>
<evidence type="ECO:0000256" key="2">
    <source>
        <dbReference type="ARBA" id="ARBA00004609"/>
    </source>
</evidence>
<evidence type="ECO:0000256" key="8">
    <source>
        <dbReference type="ARBA" id="ARBA00023288"/>
    </source>
</evidence>
<accession>F9WHB8</accession>
<evidence type="ECO:0000256" key="9">
    <source>
        <dbReference type="SAM" id="MobiDB-lite"/>
    </source>
</evidence>
<feature type="chain" id="PRO_5003395054" evidence="10">
    <location>
        <begin position="24"/>
        <end position="356"/>
    </location>
</feature>
<keyword evidence="3" id="KW-1003">Cell membrane</keyword>
<reference evidence="12 13" key="2">
    <citation type="journal article" date="2012" name="Proc. Natl. Acad. Sci. U.S.A.">
        <title>Antigenic diversity is generated by distinct evolutionary mechanisms in African trypanosome species.</title>
        <authorList>
            <person name="Jackson A.P."/>
            <person name="Berry A."/>
            <person name="Aslett M."/>
            <person name="Allison H.C."/>
            <person name="Burton P."/>
            <person name="Vavrova-Anderson J."/>
            <person name="Brown R."/>
            <person name="Browne H."/>
            <person name="Corton N."/>
            <person name="Hauser H."/>
            <person name="Gamble J."/>
            <person name="Gilderthorp R."/>
            <person name="Marcello L."/>
            <person name="McQuillan J."/>
            <person name="Otto T.D."/>
            <person name="Quail M.A."/>
            <person name="Sanders M.J."/>
            <person name="van Tonder A."/>
            <person name="Ginger M.L."/>
            <person name="Field M.C."/>
            <person name="Barry J.D."/>
            <person name="Hertz-Fowler C."/>
            <person name="Berriman M."/>
        </authorList>
    </citation>
    <scope>NUCLEOTIDE SEQUENCE [LARGE SCALE GENOMIC DNA]</scope>
    <source>
        <strain evidence="12 13">IL3000</strain>
    </source>
</reference>